<dbReference type="RefSeq" id="WP_144855155.1">
    <property type="nucleotide sequence ID" value="NZ_VNJI01000093.1"/>
</dbReference>
<keyword evidence="2" id="KW-1185">Reference proteome</keyword>
<dbReference type="AlphaFoldDB" id="A0A559JET8"/>
<name>A0A559JET8_9BACL</name>
<evidence type="ECO:0000313" key="2">
    <source>
        <dbReference type="Proteomes" id="UP000317036"/>
    </source>
</evidence>
<reference evidence="1 2" key="1">
    <citation type="submission" date="2019-07" db="EMBL/GenBank/DDBJ databases">
        <authorList>
            <person name="Kim J."/>
        </authorList>
    </citation>
    <scope>NUCLEOTIDE SEQUENCE [LARGE SCALE GENOMIC DNA]</scope>
    <source>
        <strain evidence="1 2">JC52</strain>
    </source>
</reference>
<organism evidence="1 2">
    <name type="scientific">Paenibacillus cremeus</name>
    <dbReference type="NCBI Taxonomy" id="2163881"/>
    <lineage>
        <taxon>Bacteria</taxon>
        <taxon>Bacillati</taxon>
        <taxon>Bacillota</taxon>
        <taxon>Bacilli</taxon>
        <taxon>Bacillales</taxon>
        <taxon>Paenibacillaceae</taxon>
        <taxon>Paenibacillus</taxon>
    </lineage>
</organism>
<dbReference type="OrthoDB" id="2628434at2"/>
<comment type="caution">
    <text evidence="1">The sequence shown here is derived from an EMBL/GenBank/DDBJ whole genome shotgun (WGS) entry which is preliminary data.</text>
</comment>
<protein>
    <submittedName>
        <fullName evidence="1">Uncharacterized protein</fullName>
    </submittedName>
</protein>
<evidence type="ECO:0000313" key="1">
    <source>
        <dbReference type="EMBL" id="TVX98383.1"/>
    </source>
</evidence>
<dbReference type="EMBL" id="VNJI01000093">
    <property type="protein sequence ID" value="TVX98383.1"/>
    <property type="molecule type" value="Genomic_DNA"/>
</dbReference>
<sequence length="78" mass="8585">MIKRRLRSNKVRNMIGSSKASRRLGISGTLNVRDSRKWVLPVEQAAKVFVGPSVEGGDAEYILIASGKVSQKKPSFAR</sequence>
<accession>A0A559JET8</accession>
<dbReference type="Proteomes" id="UP000317036">
    <property type="component" value="Unassembled WGS sequence"/>
</dbReference>
<gene>
    <name evidence="1" type="ORF">FPZ49_34535</name>
</gene>
<proteinExistence type="predicted"/>